<gene>
    <name evidence="3" type="ORF">M947_06185</name>
</gene>
<dbReference type="RefSeq" id="WP_021287500.1">
    <property type="nucleotide sequence ID" value="NZ_AUPZ01000007.1"/>
</dbReference>
<dbReference type="STRING" id="1172190.M947_06185"/>
<proteinExistence type="predicted"/>
<accession>T0L1D3</accession>
<dbReference type="PATRIC" id="fig|1172190.3.peg.1200"/>
<dbReference type="EMBL" id="AUPZ01000007">
    <property type="protein sequence ID" value="EQB39578.1"/>
    <property type="molecule type" value="Genomic_DNA"/>
</dbReference>
<evidence type="ECO:0000256" key="2">
    <source>
        <dbReference type="SAM" id="Phobius"/>
    </source>
</evidence>
<evidence type="ECO:0000313" key="4">
    <source>
        <dbReference type="Proteomes" id="UP000015520"/>
    </source>
</evidence>
<organism evidence="3 4">
    <name type="scientific">Sulfurimonas hongkongensis</name>
    <dbReference type="NCBI Taxonomy" id="1172190"/>
    <lineage>
        <taxon>Bacteria</taxon>
        <taxon>Pseudomonadati</taxon>
        <taxon>Campylobacterota</taxon>
        <taxon>Epsilonproteobacteria</taxon>
        <taxon>Campylobacterales</taxon>
        <taxon>Sulfurimonadaceae</taxon>
        <taxon>Sulfurimonas</taxon>
    </lineage>
</organism>
<reference evidence="3 4" key="1">
    <citation type="submission" date="2013-07" db="EMBL/GenBank/DDBJ databases">
        <title>Sulfurimonas hongkongensis AST-10 Genome Sequencing.</title>
        <authorList>
            <person name="Cai L."/>
            <person name="Zhang T."/>
        </authorList>
    </citation>
    <scope>NUCLEOTIDE SEQUENCE [LARGE SCALE GENOMIC DNA]</scope>
    <source>
        <strain evidence="3 4">AST-10</strain>
    </source>
</reference>
<keyword evidence="1" id="KW-0175">Coiled coil</keyword>
<comment type="caution">
    <text evidence="3">The sequence shown here is derived from an EMBL/GenBank/DDBJ whole genome shotgun (WGS) entry which is preliminary data.</text>
</comment>
<protein>
    <submittedName>
        <fullName evidence="3">Uncharacterized protein</fullName>
    </submittedName>
</protein>
<evidence type="ECO:0000256" key="1">
    <source>
        <dbReference type="SAM" id="Coils"/>
    </source>
</evidence>
<dbReference type="OrthoDB" id="5372824at2"/>
<dbReference type="eggNOG" id="COG1426">
    <property type="taxonomic scope" value="Bacteria"/>
</dbReference>
<feature type="coiled-coil region" evidence="1">
    <location>
        <begin position="147"/>
        <end position="174"/>
    </location>
</feature>
<keyword evidence="2" id="KW-1133">Transmembrane helix</keyword>
<dbReference type="AlphaFoldDB" id="T0L1D3"/>
<feature type="transmembrane region" description="Helical" evidence="2">
    <location>
        <begin position="94"/>
        <end position="113"/>
    </location>
</feature>
<keyword evidence="4" id="KW-1185">Reference proteome</keyword>
<keyword evidence="2" id="KW-0472">Membrane</keyword>
<dbReference type="Proteomes" id="UP000015520">
    <property type="component" value="Unassembled WGS sequence"/>
</dbReference>
<evidence type="ECO:0000313" key="3">
    <source>
        <dbReference type="EMBL" id="EQB39578.1"/>
    </source>
</evidence>
<keyword evidence="2" id="KW-0812">Transmembrane</keyword>
<name>T0L1D3_9BACT</name>
<sequence length="271" mass="31541">MSDGLKRLREIGAQKIHEQTHIARHHVQALLHEAFEDMTKIQMQGFISILQREYDVDLSEFKAKVDEYYFLNAPEEDDSETRFFVSPTRKKKYTFVYVLIAIAIFAVAIFFTLDKIAQSSEKTDNHSIDNSAIKNAQQSMLKSDKLETLSEEEIEDENATITEIEEEEKIAEAEVTEVIKSFKILPKVELWIGYIDLSNHKKYQKLFKGELELNPNKDWLLSLGHGNVNIEIDGVVKEFNDRSNLRLLYKDSKLSKISFTEFKELNRGQKW</sequence>